<feature type="non-terminal residue" evidence="1">
    <location>
        <position position="74"/>
    </location>
</feature>
<sequence>MIADVFEGYFEHLLDLIPLASVIVTAKWRVLVRELERRRISSYLINLIESYLEDRKINTPKDMQLIAYADDLAA</sequence>
<accession>A0ABD2N3B9</accession>
<comment type="caution">
    <text evidence="1">The sequence shown here is derived from an EMBL/GenBank/DDBJ whole genome shotgun (WGS) entry which is preliminary data.</text>
</comment>
<protein>
    <submittedName>
        <fullName evidence="1">Uncharacterized protein</fullName>
    </submittedName>
</protein>
<organism evidence="1 2">
    <name type="scientific">Cryptolaemus montrouzieri</name>
    <dbReference type="NCBI Taxonomy" id="559131"/>
    <lineage>
        <taxon>Eukaryota</taxon>
        <taxon>Metazoa</taxon>
        <taxon>Ecdysozoa</taxon>
        <taxon>Arthropoda</taxon>
        <taxon>Hexapoda</taxon>
        <taxon>Insecta</taxon>
        <taxon>Pterygota</taxon>
        <taxon>Neoptera</taxon>
        <taxon>Endopterygota</taxon>
        <taxon>Coleoptera</taxon>
        <taxon>Polyphaga</taxon>
        <taxon>Cucujiformia</taxon>
        <taxon>Coccinelloidea</taxon>
        <taxon>Coccinellidae</taxon>
        <taxon>Scymninae</taxon>
        <taxon>Scymnini</taxon>
        <taxon>Cryptolaemus</taxon>
    </lineage>
</organism>
<dbReference type="AlphaFoldDB" id="A0ABD2N3B9"/>
<reference evidence="1 2" key="1">
    <citation type="journal article" date="2021" name="BMC Biol.">
        <title>Horizontally acquired antibacterial genes associated with adaptive radiation of ladybird beetles.</title>
        <authorList>
            <person name="Li H.S."/>
            <person name="Tang X.F."/>
            <person name="Huang Y.H."/>
            <person name="Xu Z.Y."/>
            <person name="Chen M.L."/>
            <person name="Du X.Y."/>
            <person name="Qiu B.Y."/>
            <person name="Chen P.T."/>
            <person name="Zhang W."/>
            <person name="Slipinski A."/>
            <person name="Escalona H.E."/>
            <person name="Waterhouse R.M."/>
            <person name="Zwick A."/>
            <person name="Pang H."/>
        </authorList>
    </citation>
    <scope>NUCLEOTIDE SEQUENCE [LARGE SCALE GENOMIC DNA]</scope>
    <source>
        <strain evidence="1">SYSU2018</strain>
    </source>
</reference>
<name>A0ABD2N3B9_9CUCU</name>
<dbReference type="Proteomes" id="UP001516400">
    <property type="component" value="Unassembled WGS sequence"/>
</dbReference>
<evidence type="ECO:0000313" key="2">
    <source>
        <dbReference type="Proteomes" id="UP001516400"/>
    </source>
</evidence>
<proteinExistence type="predicted"/>
<gene>
    <name evidence="1" type="ORF">HHI36_014381</name>
</gene>
<evidence type="ECO:0000313" key="1">
    <source>
        <dbReference type="EMBL" id="KAL3272922.1"/>
    </source>
</evidence>
<dbReference type="EMBL" id="JABFTP020000062">
    <property type="protein sequence ID" value="KAL3272922.1"/>
    <property type="molecule type" value="Genomic_DNA"/>
</dbReference>
<keyword evidence="2" id="KW-1185">Reference proteome</keyword>